<organism evidence="4 5">
    <name type="scientific">Phytophthora rubi</name>
    <dbReference type="NCBI Taxonomy" id="129364"/>
    <lineage>
        <taxon>Eukaryota</taxon>
        <taxon>Sar</taxon>
        <taxon>Stramenopiles</taxon>
        <taxon>Oomycota</taxon>
        <taxon>Peronosporomycetes</taxon>
        <taxon>Peronosporales</taxon>
        <taxon>Peronosporaceae</taxon>
        <taxon>Phytophthora</taxon>
    </lineage>
</organism>
<dbReference type="OrthoDB" id="125194at2759"/>
<feature type="domain" description="Fibronectin type-III" evidence="3">
    <location>
        <begin position="1806"/>
        <end position="1900"/>
    </location>
</feature>
<name>A0A6A3N9J1_9STRA</name>
<gene>
    <name evidence="4" type="ORF">PR002_g5993</name>
</gene>
<feature type="region of interest" description="Disordered" evidence="1">
    <location>
        <begin position="2087"/>
        <end position="2108"/>
    </location>
</feature>
<dbReference type="CDD" id="cd00063">
    <property type="entry name" value="FN3"/>
    <property type="match status" value="1"/>
</dbReference>
<dbReference type="Proteomes" id="UP000435112">
    <property type="component" value="Unassembled WGS sequence"/>
</dbReference>
<feature type="signal peptide" evidence="2">
    <location>
        <begin position="1"/>
        <end position="23"/>
    </location>
</feature>
<accession>A0A6A3N9J1</accession>
<feature type="region of interest" description="Disordered" evidence="1">
    <location>
        <begin position="826"/>
        <end position="846"/>
    </location>
</feature>
<feature type="domain" description="Fibronectin type-III" evidence="3">
    <location>
        <begin position="320"/>
        <end position="462"/>
    </location>
</feature>
<comment type="caution">
    <text evidence="4">The sequence shown here is derived from an EMBL/GenBank/DDBJ whole genome shotgun (WGS) entry which is preliminary data.</text>
</comment>
<feature type="domain" description="Fibronectin type-III" evidence="3">
    <location>
        <begin position="480"/>
        <end position="627"/>
    </location>
</feature>
<proteinExistence type="predicted"/>
<evidence type="ECO:0000313" key="5">
    <source>
        <dbReference type="Proteomes" id="UP000435112"/>
    </source>
</evidence>
<evidence type="ECO:0000256" key="1">
    <source>
        <dbReference type="SAM" id="MobiDB-lite"/>
    </source>
</evidence>
<feature type="region of interest" description="Disordered" evidence="1">
    <location>
        <begin position="106"/>
        <end position="126"/>
    </location>
</feature>
<dbReference type="SMART" id="SM00060">
    <property type="entry name" value="FN3"/>
    <property type="match status" value="6"/>
</dbReference>
<feature type="domain" description="Fibronectin type-III" evidence="3">
    <location>
        <begin position="896"/>
        <end position="1025"/>
    </location>
</feature>
<dbReference type="EMBL" id="QXFU01000263">
    <property type="protein sequence ID" value="KAE9038499.1"/>
    <property type="molecule type" value="Genomic_DNA"/>
</dbReference>
<feature type="domain" description="Fibronectin type-III" evidence="3">
    <location>
        <begin position="773"/>
        <end position="891"/>
    </location>
</feature>
<feature type="region of interest" description="Disordered" evidence="1">
    <location>
        <begin position="565"/>
        <end position="597"/>
    </location>
</feature>
<feature type="region of interest" description="Disordered" evidence="1">
    <location>
        <begin position="1094"/>
        <end position="1113"/>
    </location>
</feature>
<feature type="domain" description="Fibronectin type-III" evidence="3">
    <location>
        <begin position="652"/>
        <end position="749"/>
    </location>
</feature>
<feature type="chain" id="PRO_5025629811" description="Fibronectin type-III domain-containing protein" evidence="2">
    <location>
        <begin position="24"/>
        <end position="2201"/>
    </location>
</feature>
<reference evidence="4 5" key="1">
    <citation type="submission" date="2018-09" db="EMBL/GenBank/DDBJ databases">
        <title>Genomic investigation of the strawberry pathogen Phytophthora fragariae indicates pathogenicity is determined by transcriptional variation in three key races.</title>
        <authorList>
            <person name="Adams T.M."/>
            <person name="Armitage A.D."/>
            <person name="Sobczyk M.K."/>
            <person name="Bates H.J."/>
            <person name="Dunwell J.M."/>
            <person name="Nellist C.F."/>
            <person name="Harrison R.J."/>
        </authorList>
    </citation>
    <scope>NUCLEOTIDE SEQUENCE [LARGE SCALE GENOMIC DNA]</scope>
    <source>
        <strain evidence="4 5">SCRP324</strain>
    </source>
</reference>
<evidence type="ECO:0000259" key="3">
    <source>
        <dbReference type="SMART" id="SM00060"/>
    </source>
</evidence>
<evidence type="ECO:0000256" key="2">
    <source>
        <dbReference type="SAM" id="SignalP"/>
    </source>
</evidence>
<dbReference type="InterPro" id="IPR003961">
    <property type="entry name" value="FN3_dom"/>
</dbReference>
<sequence>MHRRWMPRWLVLVALIALLSVASEEVENVPGSGVSDSAVATSNGNGNEKTRSFVAATRGSAHALTLTTFLTDAAHLHYAVLPAGHATLDAAAIKTAAAQCRVDVSEADGDASRGDSAASRRLPGTNNAVQRAQNAGAVAAETVTVAKAQKVESAVDNLLPNTSYDVYFVAEVIGSNGVFGPVQSVLQSWTHPEPPAIDISFVGPANASSDTVLINSTLSTPGRAYFALVPSPSNDANVLMISPEDLVMNRTSDVETAGSHFTLHNIPLGANGSYAFQEVMGRLTPATLYDVFVMTEAPGNGQVRSEVTRHPNPVRTHALAPEVATLKCSPINASASALDVRFKLEVDQEDIDRANLDTLPFFKYDLHYEVIALSDNAASKKQATVTSSAAAASTGTGATRSTDDISALKNTTIRGVFSMQNFTSVEDFHAGIGSTHHANITGLQSGTLYKVKLRAETAGSNGLFGLRELTAQAKTHEEAPKIIAAAVQATNKSVNSLTLTIDLARSRGNIHYVLTGGSGFSNNLRSVFQQATNVENLRYLLHERSRDFNENDVVTGSFKFSSEEIVSTSPPKLNPNPRSRPHAGTTPGNSPEESTEEAFRQEFEITGLTDATSYSIALLPETTKSFGLFGRAFSTLLEASTNENASAVELRSAKPRHGNISAIQLEVSMTKPQDVLFMCLDPVSLTSEATEDADDATTMSSDSCREVEDRESFELSRGASNLFTFTVGNLSEDTEYRVSLYAENVRRNGVLSDRSEELAVRTHKRAPHIVETSAQPTAATTSQVEAQVTVEPDSPCIMHYVVRETPDSTDTEERKPVDAATIVEFSSESSRDNRHQFQHRLPPSSSSSFVKAGNVFADRDTKTDFVVQVLTANTTYEVFVVTETSCDGNSSGVLGEPATFNVTTHAIAPKIVLATVDPVPGSTDSVMISANLSHPGMLHYFLSDVDFADPAIISHGDGTGKHMPHELRGQLQVLEEHILMEVINGTNDTRPTEPLTFVHNTTVGGLKSGRTYHVSLTTETYGSDGVFGEFPPPVLVNTHLGPPVIVPETLSVHAVAGSSSALALDFQLDRFGDVHYALFFRGLVPDRSRQFEEAQDALQKSESKVSTAAEDTKDGENETIAIWPPLVSTFDLTELNGSMLKAAELEELGVGVWVNDTISVSREDVTRGKITHKEIDKLPANALFDVCLVSETAASGGILGWPSDGSASACHRVATHADYTNQSKLLDEISVHALGGRTDGVRINLNVSKLLDAPPTTDTDGTILDRFAQAAGRVPYFVLLDSKAKSGRDVGVFTSHRGEVTSAFKEASPGRGDGVVAAGMLANITAENGTALRIEQDVFGLEANHEYLLYFAYETSDSNGVFTRVNPHKHRSNDSRFENDGIPVTTFEAAPRIPKAKAQPSFGHTTRITVKFDIACDSCESALVHLLVFPDDCKFPHSVADTLRLDQLSTSKSNTTVSASPADEYNENHCKVPLVQKRVEFAMPERQHSRNDLQEELGDDHVLTPNTSYIVLVATETEGSQGVLSNKFEEPLRVRTHAPAPKFTELRMEPRTGSTTELLLKFALDRPGEVHYMLGASDNAEFNVTSPHNISSKGLANDRHGRARDFHDYRLEVVRMRRSVTYSDGEHVELLDYLLPGTSYSLFIVSEALPADHGVYGSIQEVKEVSTFANAPILLAHTAYPTPGTTKTLTVGFRMDAPGIVYFSVVAVKPWDLTHHVASGSDRYGNRLALHDELVAQKRLDVDEESMELESDSGWREQILDVPQTGLNYTVHLVTETKGSGGIYGIVATHAGVRAHSEAPELVNVSVNPTDARVDALSVNITLSDRGHVHYIALPSGRGSAPPSDDFSQQSTELSVLASGSVDVNETAGGTQETSFRITGLTEGTSYDLYFRTETFESFGVFGAWTRQAVTTRTHGLPPDVLPEALECKVTPSCEERGRETCSRKANVCGKCLDGYTTTTDEELPETNESCVKLEPATEDKRGPTIKINGIKRNPNLHLSEAEPEHKEEQEQEQELPPEVELPAPEQQHFEHESLQQDTMDLITEDVEIMQEPVHEPMQNAATVQDIRAEELSEPVVMVQEMQEEPMQQPELEHAQQPVEQDPPAMPDQGIPDVDPDALGQYQVAPEHEPIPEPQERAGCPLNAQATASGLCECIPGYEVDEDGTSCVLLRMETVAEAAATATSTAFDLLNARHQIPGHSA</sequence>
<evidence type="ECO:0000313" key="4">
    <source>
        <dbReference type="EMBL" id="KAE9038499.1"/>
    </source>
</evidence>
<keyword evidence="2" id="KW-0732">Signal</keyword>
<protein>
    <recommendedName>
        <fullName evidence="3">Fibronectin type-III domain-containing protein</fullName>
    </recommendedName>
</protein>